<dbReference type="SUPFAM" id="SSF49899">
    <property type="entry name" value="Concanavalin A-like lectins/glucanases"/>
    <property type="match status" value="1"/>
</dbReference>
<dbReference type="Gene3D" id="2.60.120.200">
    <property type="match status" value="2"/>
</dbReference>
<organism evidence="2 3">
    <name type="scientific">Cercopithifilaria johnstoni</name>
    <dbReference type="NCBI Taxonomy" id="2874296"/>
    <lineage>
        <taxon>Eukaryota</taxon>
        <taxon>Metazoa</taxon>
        <taxon>Ecdysozoa</taxon>
        <taxon>Nematoda</taxon>
        <taxon>Chromadorea</taxon>
        <taxon>Rhabditida</taxon>
        <taxon>Spirurina</taxon>
        <taxon>Spiruromorpha</taxon>
        <taxon>Filarioidea</taxon>
        <taxon>Onchocercidae</taxon>
        <taxon>Cercopithifilaria</taxon>
    </lineage>
</organism>
<dbReference type="PROSITE" id="PS50060">
    <property type="entry name" value="MAM_2"/>
    <property type="match status" value="1"/>
</dbReference>
<accession>A0A8J2M0E7</accession>
<dbReference type="Proteomes" id="UP000746747">
    <property type="component" value="Unassembled WGS sequence"/>
</dbReference>
<keyword evidence="3" id="KW-1185">Reference proteome</keyword>
<evidence type="ECO:0000259" key="1">
    <source>
        <dbReference type="PROSITE" id="PS50060"/>
    </source>
</evidence>
<dbReference type="InterPro" id="IPR000998">
    <property type="entry name" value="MAM_dom"/>
</dbReference>
<dbReference type="SMART" id="SM00137">
    <property type="entry name" value="MAM"/>
    <property type="match status" value="1"/>
</dbReference>
<proteinExistence type="predicted"/>
<gene>
    <name evidence="2" type="ORF">CJOHNSTONI_LOCUS3543</name>
</gene>
<dbReference type="AlphaFoldDB" id="A0A8J2M0E7"/>
<name>A0A8J2M0E7_9BILA</name>
<dbReference type="InterPro" id="IPR013320">
    <property type="entry name" value="ConA-like_dom_sf"/>
</dbReference>
<evidence type="ECO:0000313" key="3">
    <source>
        <dbReference type="Proteomes" id="UP000746747"/>
    </source>
</evidence>
<protein>
    <recommendedName>
        <fullName evidence="1">MAM domain-containing protein</fullName>
    </recommendedName>
</protein>
<evidence type="ECO:0000313" key="2">
    <source>
        <dbReference type="EMBL" id="CAG9533305.1"/>
    </source>
</evidence>
<sequence>MHYATLYYFIVYGCIPFDYNSIAQNIALQSHYALGENTLKSQPISISNTLENRPIDGTSDLFCYDFDSSCRWHNLDNLFIHDDLKWFRGNGFLDRNRLQVSTGTDITPDGSYSIVATDQIQAPNSKATLVSDVITCQVGVGELRFMYWISPEVRLTVCLKRISQSYPNFDFCTSPIRGGSPGPAQISIDDLGNEPFQILIQADNFVFHSGNLEGGFAIIDNLEYYGDLCFDPTMLPIDKDIIVSHVMYDESESTGSPGPKTTFTDYKSVCNVLQCTFDDDSDQCSIDTSNSMWSIARPSSDGIRIESNSSGPFYDPADSFIYIVGPVAKARLHTAPFQSIIDFNLLFSYYKTSNNPKLRAIIKMREKPTEKTVFTALMWEKQNKHWYRELISLEAGIYDYVAIEIQNLDDDQQIGIDEFLVLDSQKRPMCSQQRNS</sequence>
<dbReference type="GO" id="GO:0016020">
    <property type="term" value="C:membrane"/>
    <property type="evidence" value="ECO:0007669"/>
    <property type="project" value="InterPro"/>
</dbReference>
<dbReference type="EMBL" id="CAKAEH010001238">
    <property type="protein sequence ID" value="CAG9533305.1"/>
    <property type="molecule type" value="Genomic_DNA"/>
</dbReference>
<reference evidence="2" key="1">
    <citation type="submission" date="2021-09" db="EMBL/GenBank/DDBJ databases">
        <authorList>
            <consortium name="Pathogen Informatics"/>
        </authorList>
    </citation>
    <scope>NUCLEOTIDE SEQUENCE</scope>
</reference>
<dbReference type="OrthoDB" id="5853260at2759"/>
<comment type="caution">
    <text evidence="2">The sequence shown here is derived from an EMBL/GenBank/DDBJ whole genome shotgun (WGS) entry which is preliminary data.</text>
</comment>
<feature type="domain" description="MAM" evidence="1">
    <location>
        <begin position="65"/>
        <end position="231"/>
    </location>
</feature>